<name>N1PLC4_DOTSN</name>
<gene>
    <name evidence="1" type="ORF">DOTSEDRAFT_151802</name>
</gene>
<accession>N1PLC4</accession>
<evidence type="ECO:0000313" key="1">
    <source>
        <dbReference type="EMBL" id="EME44116.1"/>
    </source>
</evidence>
<reference evidence="1 2" key="2">
    <citation type="journal article" date="2012" name="PLoS Pathog.">
        <title>Diverse lifestyles and strategies of plant pathogenesis encoded in the genomes of eighteen Dothideomycetes fungi.</title>
        <authorList>
            <person name="Ohm R.A."/>
            <person name="Feau N."/>
            <person name="Henrissat B."/>
            <person name="Schoch C.L."/>
            <person name="Horwitz B.A."/>
            <person name="Barry K.W."/>
            <person name="Condon B.J."/>
            <person name="Copeland A.C."/>
            <person name="Dhillon B."/>
            <person name="Glaser F."/>
            <person name="Hesse C.N."/>
            <person name="Kosti I."/>
            <person name="LaButti K."/>
            <person name="Lindquist E.A."/>
            <person name="Lucas S."/>
            <person name="Salamov A.A."/>
            <person name="Bradshaw R.E."/>
            <person name="Ciuffetti L."/>
            <person name="Hamelin R.C."/>
            <person name="Kema G.H.J."/>
            <person name="Lawrence C."/>
            <person name="Scott J.A."/>
            <person name="Spatafora J.W."/>
            <person name="Turgeon B.G."/>
            <person name="de Wit P.J.G.M."/>
            <person name="Zhong S."/>
            <person name="Goodwin S.B."/>
            <person name="Grigoriev I.V."/>
        </authorList>
    </citation>
    <scope>NUCLEOTIDE SEQUENCE [LARGE SCALE GENOMIC DNA]</scope>
    <source>
        <strain evidence="2">NZE10 / CBS 128990</strain>
    </source>
</reference>
<dbReference type="HOGENOM" id="CLU_2542554_0_0_1"/>
<reference evidence="2" key="1">
    <citation type="journal article" date="2012" name="PLoS Genet.">
        <title>The genomes of the fungal plant pathogens Cladosporium fulvum and Dothistroma septosporum reveal adaptation to different hosts and lifestyles but also signatures of common ancestry.</title>
        <authorList>
            <person name="de Wit P.J.G.M."/>
            <person name="van der Burgt A."/>
            <person name="Oekmen B."/>
            <person name="Stergiopoulos I."/>
            <person name="Abd-Elsalam K.A."/>
            <person name="Aerts A.L."/>
            <person name="Bahkali A.H."/>
            <person name="Beenen H.G."/>
            <person name="Chettri P."/>
            <person name="Cox M.P."/>
            <person name="Datema E."/>
            <person name="de Vries R.P."/>
            <person name="Dhillon B."/>
            <person name="Ganley A.R."/>
            <person name="Griffiths S.A."/>
            <person name="Guo Y."/>
            <person name="Hamelin R.C."/>
            <person name="Henrissat B."/>
            <person name="Kabir M.S."/>
            <person name="Jashni M.K."/>
            <person name="Kema G."/>
            <person name="Klaubauf S."/>
            <person name="Lapidus A."/>
            <person name="Levasseur A."/>
            <person name="Lindquist E."/>
            <person name="Mehrabi R."/>
            <person name="Ohm R.A."/>
            <person name="Owen T.J."/>
            <person name="Salamov A."/>
            <person name="Schwelm A."/>
            <person name="Schijlen E."/>
            <person name="Sun H."/>
            <person name="van den Burg H.A."/>
            <person name="van Ham R.C.H.J."/>
            <person name="Zhang S."/>
            <person name="Goodwin S.B."/>
            <person name="Grigoriev I.V."/>
            <person name="Collemare J."/>
            <person name="Bradshaw R.E."/>
        </authorList>
    </citation>
    <scope>NUCLEOTIDE SEQUENCE [LARGE SCALE GENOMIC DNA]</scope>
    <source>
        <strain evidence="2">NZE10 / CBS 128990</strain>
    </source>
</reference>
<dbReference type="Proteomes" id="UP000016933">
    <property type="component" value="Unassembled WGS sequence"/>
</dbReference>
<sequence length="83" mass="9522">MAGDRRSDESPTSLRRVQHSDIGSSAALASVRLLNNNTTQIRCVRIRDIETEYYVSVLWWTSTDVVRWEMNVSHPQTGLESRD</sequence>
<protein>
    <submittedName>
        <fullName evidence="1">Uncharacterized protein</fullName>
    </submittedName>
</protein>
<evidence type="ECO:0000313" key="2">
    <source>
        <dbReference type="Proteomes" id="UP000016933"/>
    </source>
</evidence>
<proteinExistence type="predicted"/>
<dbReference type="AlphaFoldDB" id="N1PLC4"/>
<organism evidence="1 2">
    <name type="scientific">Dothistroma septosporum (strain NZE10 / CBS 128990)</name>
    <name type="common">Red band needle blight fungus</name>
    <name type="synonym">Mycosphaerella pini</name>
    <dbReference type="NCBI Taxonomy" id="675120"/>
    <lineage>
        <taxon>Eukaryota</taxon>
        <taxon>Fungi</taxon>
        <taxon>Dikarya</taxon>
        <taxon>Ascomycota</taxon>
        <taxon>Pezizomycotina</taxon>
        <taxon>Dothideomycetes</taxon>
        <taxon>Dothideomycetidae</taxon>
        <taxon>Mycosphaerellales</taxon>
        <taxon>Mycosphaerellaceae</taxon>
        <taxon>Dothistroma</taxon>
    </lineage>
</organism>
<dbReference type="EMBL" id="KB446539">
    <property type="protein sequence ID" value="EME44116.1"/>
    <property type="molecule type" value="Genomic_DNA"/>
</dbReference>
<keyword evidence="2" id="KW-1185">Reference proteome</keyword>